<dbReference type="FunFam" id="2.40.10.10:FF:000010">
    <property type="entry name" value="Kallikrein related peptidase 11"/>
    <property type="match status" value="1"/>
</dbReference>
<dbReference type="AlphaFoldDB" id="A0A8C6T0Q4"/>
<dbReference type="Ensembl" id="ENSNMLT00000015811.1">
    <property type="protein sequence ID" value="ENSNMLP00000014057.1"/>
    <property type="gene ID" value="ENSNMLG00000008572.1"/>
</dbReference>
<proteinExistence type="inferred from homology"/>
<name>A0A8C6T0Q4_9GOBI</name>
<keyword evidence="6" id="KW-0732">Signal</keyword>
<feature type="chain" id="PRO_5034943376" description="Peptidase S1 domain-containing protein" evidence="6">
    <location>
        <begin position="20"/>
        <end position="248"/>
    </location>
</feature>
<accession>A0A8C6T0Q4</accession>
<dbReference type="GO" id="GO:0006508">
    <property type="term" value="P:proteolysis"/>
    <property type="evidence" value="ECO:0007669"/>
    <property type="project" value="UniProtKB-KW"/>
</dbReference>
<comment type="similarity">
    <text evidence="1">Belongs to the peptidase S1 family. Snake venom subfamily.</text>
</comment>
<feature type="domain" description="Peptidase S1" evidence="7">
    <location>
        <begin position="22"/>
        <end position="246"/>
    </location>
</feature>
<evidence type="ECO:0000256" key="4">
    <source>
        <dbReference type="ARBA" id="ARBA00022825"/>
    </source>
</evidence>
<evidence type="ECO:0000256" key="2">
    <source>
        <dbReference type="ARBA" id="ARBA00022670"/>
    </source>
</evidence>
<dbReference type="InterPro" id="IPR001254">
    <property type="entry name" value="Trypsin_dom"/>
</dbReference>
<dbReference type="Pfam" id="PF00089">
    <property type="entry name" value="Trypsin"/>
    <property type="match status" value="1"/>
</dbReference>
<dbReference type="PANTHER" id="PTHR24271">
    <property type="entry name" value="KALLIKREIN-RELATED"/>
    <property type="match status" value="1"/>
</dbReference>
<dbReference type="CDD" id="cd00190">
    <property type="entry name" value="Tryp_SPc"/>
    <property type="match status" value="1"/>
</dbReference>
<dbReference type="Gene3D" id="2.40.10.10">
    <property type="entry name" value="Trypsin-like serine proteases"/>
    <property type="match status" value="2"/>
</dbReference>
<keyword evidence="5" id="KW-1015">Disulfide bond</keyword>
<dbReference type="GO" id="GO:0004252">
    <property type="term" value="F:serine-type endopeptidase activity"/>
    <property type="evidence" value="ECO:0007669"/>
    <property type="project" value="InterPro"/>
</dbReference>
<feature type="signal peptide" evidence="6">
    <location>
        <begin position="1"/>
        <end position="19"/>
    </location>
</feature>
<dbReference type="InterPro" id="IPR043504">
    <property type="entry name" value="Peptidase_S1_PA_chymotrypsin"/>
</dbReference>
<evidence type="ECO:0000256" key="5">
    <source>
        <dbReference type="ARBA" id="ARBA00023157"/>
    </source>
</evidence>
<evidence type="ECO:0000313" key="8">
    <source>
        <dbReference type="Ensembl" id="ENSNMLP00000014057.1"/>
    </source>
</evidence>
<evidence type="ECO:0000256" key="6">
    <source>
        <dbReference type="SAM" id="SignalP"/>
    </source>
</evidence>
<dbReference type="SUPFAM" id="SSF50494">
    <property type="entry name" value="Trypsin-like serine proteases"/>
    <property type="match status" value="1"/>
</dbReference>
<evidence type="ECO:0000259" key="7">
    <source>
        <dbReference type="PROSITE" id="PS50240"/>
    </source>
</evidence>
<dbReference type="InterPro" id="IPR001314">
    <property type="entry name" value="Peptidase_S1A"/>
</dbReference>
<sequence length="248" mass="26640">QILLTLTFVTTLSASGVEGSHIVGGRDAVPHSRPYMASLQLRGRHGCGGLLVREDYVLTAAHCQQPKIRHFLKIVLGGDSLTASEPTKQTFTTVRSIPHPNYDGHANDIMLLKLSSKANLTAAVQLISLQRVRLQAGRNCITAGWGDIGDNNTLANRLQEVNVTILSQRSCRGRWGAVPITRSMVCGTGADNLQGFCSGDSGGPLVCDGAAAGVVSFSGRRCGDPRTPDVYTRLSSFRDWILNEINNN</sequence>
<evidence type="ECO:0000256" key="3">
    <source>
        <dbReference type="ARBA" id="ARBA00022801"/>
    </source>
</evidence>
<evidence type="ECO:0000313" key="9">
    <source>
        <dbReference type="Proteomes" id="UP000694523"/>
    </source>
</evidence>
<protein>
    <recommendedName>
        <fullName evidence="7">Peptidase S1 domain-containing protein</fullName>
    </recommendedName>
</protein>
<reference evidence="8" key="2">
    <citation type="submission" date="2025-09" db="UniProtKB">
        <authorList>
            <consortium name="Ensembl"/>
        </authorList>
    </citation>
    <scope>IDENTIFICATION</scope>
</reference>
<dbReference type="Proteomes" id="UP000694523">
    <property type="component" value="Unplaced"/>
</dbReference>
<organism evidence="8 9">
    <name type="scientific">Neogobius melanostomus</name>
    <name type="common">round goby</name>
    <dbReference type="NCBI Taxonomy" id="47308"/>
    <lineage>
        <taxon>Eukaryota</taxon>
        <taxon>Metazoa</taxon>
        <taxon>Chordata</taxon>
        <taxon>Craniata</taxon>
        <taxon>Vertebrata</taxon>
        <taxon>Euteleostomi</taxon>
        <taxon>Actinopterygii</taxon>
        <taxon>Neopterygii</taxon>
        <taxon>Teleostei</taxon>
        <taxon>Neoteleostei</taxon>
        <taxon>Acanthomorphata</taxon>
        <taxon>Gobiaria</taxon>
        <taxon>Gobiiformes</taxon>
        <taxon>Gobioidei</taxon>
        <taxon>Gobiidae</taxon>
        <taxon>Benthophilinae</taxon>
        <taxon>Neogobiini</taxon>
        <taxon>Neogobius</taxon>
    </lineage>
</organism>
<keyword evidence="9" id="KW-1185">Reference proteome</keyword>
<keyword evidence="3" id="KW-0378">Hydrolase</keyword>
<dbReference type="PRINTS" id="PR00722">
    <property type="entry name" value="CHYMOTRYPSIN"/>
</dbReference>
<dbReference type="PROSITE" id="PS00134">
    <property type="entry name" value="TRYPSIN_HIS"/>
    <property type="match status" value="1"/>
</dbReference>
<dbReference type="InterPro" id="IPR009003">
    <property type="entry name" value="Peptidase_S1_PA"/>
</dbReference>
<keyword evidence="2" id="KW-0645">Protease</keyword>
<dbReference type="PROSITE" id="PS50240">
    <property type="entry name" value="TRYPSIN_DOM"/>
    <property type="match status" value="1"/>
</dbReference>
<dbReference type="PANTHER" id="PTHR24271:SF55">
    <property type="entry name" value="SERINE PROTEASE 57"/>
    <property type="match status" value="1"/>
</dbReference>
<keyword evidence="4" id="KW-0720">Serine protease</keyword>
<dbReference type="InterPro" id="IPR018114">
    <property type="entry name" value="TRYPSIN_HIS"/>
</dbReference>
<reference evidence="8" key="1">
    <citation type="submission" date="2025-08" db="UniProtKB">
        <authorList>
            <consortium name="Ensembl"/>
        </authorList>
    </citation>
    <scope>IDENTIFICATION</scope>
</reference>
<dbReference type="SMART" id="SM00020">
    <property type="entry name" value="Tryp_SPc"/>
    <property type="match status" value="1"/>
</dbReference>
<evidence type="ECO:0000256" key="1">
    <source>
        <dbReference type="ARBA" id="ARBA00009228"/>
    </source>
</evidence>